<keyword evidence="2" id="KW-1185">Reference proteome</keyword>
<dbReference type="EMBL" id="DUZY01000002">
    <property type="protein sequence ID" value="DAD27266.1"/>
    <property type="molecule type" value="Genomic_DNA"/>
</dbReference>
<dbReference type="AlphaFoldDB" id="A0A822Y7S3"/>
<comment type="caution">
    <text evidence="1">The sequence shown here is derived from an EMBL/GenBank/DDBJ whole genome shotgun (WGS) entry which is preliminary data.</text>
</comment>
<proteinExistence type="predicted"/>
<dbReference type="Proteomes" id="UP000607653">
    <property type="component" value="Unassembled WGS sequence"/>
</dbReference>
<accession>A0A822Y7S3</accession>
<gene>
    <name evidence="1" type="ORF">HUJ06_028734</name>
</gene>
<organism evidence="1 2">
    <name type="scientific">Nelumbo nucifera</name>
    <name type="common">Sacred lotus</name>
    <dbReference type="NCBI Taxonomy" id="4432"/>
    <lineage>
        <taxon>Eukaryota</taxon>
        <taxon>Viridiplantae</taxon>
        <taxon>Streptophyta</taxon>
        <taxon>Embryophyta</taxon>
        <taxon>Tracheophyta</taxon>
        <taxon>Spermatophyta</taxon>
        <taxon>Magnoliopsida</taxon>
        <taxon>Proteales</taxon>
        <taxon>Nelumbonaceae</taxon>
        <taxon>Nelumbo</taxon>
    </lineage>
</organism>
<reference evidence="1 2" key="1">
    <citation type="journal article" date="2020" name="Mol. Biol. Evol.">
        <title>Distinct Expression and Methylation Patterns for Genes with Different Fates following a Single Whole-Genome Duplication in Flowering Plants.</title>
        <authorList>
            <person name="Shi T."/>
            <person name="Rahmani R.S."/>
            <person name="Gugger P.F."/>
            <person name="Wang M."/>
            <person name="Li H."/>
            <person name="Zhang Y."/>
            <person name="Li Z."/>
            <person name="Wang Q."/>
            <person name="Van de Peer Y."/>
            <person name="Marchal K."/>
            <person name="Chen J."/>
        </authorList>
    </citation>
    <scope>NUCLEOTIDE SEQUENCE [LARGE SCALE GENOMIC DNA]</scope>
    <source>
        <tissue evidence="1">Leaf</tissue>
    </source>
</reference>
<name>A0A822Y7S3_NELNU</name>
<protein>
    <submittedName>
        <fullName evidence="1">Uncharacterized protein</fullName>
    </submittedName>
</protein>
<evidence type="ECO:0000313" key="1">
    <source>
        <dbReference type="EMBL" id="DAD27266.1"/>
    </source>
</evidence>
<sequence length="124" mass="14036">MIWSSVPCFFPLNAAYHENSNLIFVERKKAVEEKTSMEHNIPEKAEPLDFEIDISKVRASLKLSNTKMPSTTIDDNRSKFDGSIVIYTVSLMVLVTDSGNSIIQISSSIGNIQYSISYWLRPDM</sequence>
<evidence type="ECO:0000313" key="2">
    <source>
        <dbReference type="Proteomes" id="UP000607653"/>
    </source>
</evidence>